<dbReference type="InterPro" id="IPR041705">
    <property type="entry name" value="PIN_Sll0205"/>
</dbReference>
<gene>
    <name evidence="2" type="ORF">EHV23_01105</name>
</gene>
<dbReference type="InterPro" id="IPR002716">
    <property type="entry name" value="PIN_dom"/>
</dbReference>
<dbReference type="PANTHER" id="PTHR36173">
    <property type="entry name" value="RIBONUCLEASE VAPC16-RELATED"/>
    <property type="match status" value="1"/>
</dbReference>
<dbReference type="EMBL" id="RRUE01000001">
    <property type="protein sequence ID" value="RRN44908.1"/>
    <property type="molecule type" value="Genomic_DNA"/>
</dbReference>
<dbReference type="Proteomes" id="UP000270261">
    <property type="component" value="Unassembled WGS sequence"/>
</dbReference>
<evidence type="ECO:0000313" key="3">
    <source>
        <dbReference type="Proteomes" id="UP000270261"/>
    </source>
</evidence>
<accession>A0A426FQB7</accession>
<dbReference type="Pfam" id="PF01850">
    <property type="entry name" value="PIN"/>
    <property type="match status" value="1"/>
</dbReference>
<dbReference type="InterPro" id="IPR029060">
    <property type="entry name" value="PIN-like_dom_sf"/>
</dbReference>
<name>A0A426FQB7_9BURK</name>
<comment type="caution">
    <text evidence="2">The sequence shown here is derived from an EMBL/GenBank/DDBJ whole genome shotgun (WGS) entry which is preliminary data.</text>
</comment>
<proteinExistence type="predicted"/>
<evidence type="ECO:0000313" key="2">
    <source>
        <dbReference type="EMBL" id="RRN44908.1"/>
    </source>
</evidence>
<dbReference type="AlphaFoldDB" id="A0A426FQB7"/>
<dbReference type="PANTHER" id="PTHR36173:SF2">
    <property type="entry name" value="RIBONUCLEASE VAPC16"/>
    <property type="match status" value="1"/>
</dbReference>
<dbReference type="SUPFAM" id="SSF88723">
    <property type="entry name" value="PIN domain-like"/>
    <property type="match status" value="1"/>
</dbReference>
<feature type="domain" description="PIN" evidence="1">
    <location>
        <begin position="3"/>
        <end position="122"/>
    </location>
</feature>
<reference evidence="2 3" key="1">
    <citation type="submission" date="2018-11" db="EMBL/GenBank/DDBJ databases">
        <title>Genome sequencing of Lautropia sp. KCOM 2505 (= ChDC F240).</title>
        <authorList>
            <person name="Kook J.-K."/>
            <person name="Park S.-N."/>
            <person name="Lim Y.K."/>
        </authorList>
    </citation>
    <scope>NUCLEOTIDE SEQUENCE [LARGE SCALE GENOMIC DNA]</scope>
    <source>
        <strain evidence="2 3">KCOM 2505</strain>
    </source>
</reference>
<dbReference type="RefSeq" id="WP_125094340.1">
    <property type="nucleotide sequence ID" value="NZ_RRUE01000001.1"/>
</dbReference>
<dbReference type="CDD" id="cd09872">
    <property type="entry name" value="PIN_Sll0205-like"/>
    <property type="match status" value="1"/>
</dbReference>
<keyword evidence="3" id="KW-1185">Reference proteome</keyword>
<dbReference type="InterPro" id="IPR052919">
    <property type="entry name" value="TA_system_RNase"/>
</dbReference>
<evidence type="ECO:0000259" key="1">
    <source>
        <dbReference type="Pfam" id="PF01850"/>
    </source>
</evidence>
<dbReference type="Gene3D" id="3.40.50.1010">
    <property type="entry name" value="5'-nuclease"/>
    <property type="match status" value="1"/>
</dbReference>
<sequence>MNILCDTHVLLWFLDGQTRRFPAETLGLLMDEGNTLHYSDASIWEIAIKFKQKRPDFPYDPQHTVDALNDQEFLQVPIRLRHILETMKLPAVHGDPFDRLLLAQARADGFLLLTADRRILQYQDVLVRAV</sequence>
<organism evidence="2 3">
    <name type="scientific">Lautropia dentalis</name>
    <dbReference type="NCBI Taxonomy" id="2490857"/>
    <lineage>
        <taxon>Bacteria</taxon>
        <taxon>Pseudomonadati</taxon>
        <taxon>Pseudomonadota</taxon>
        <taxon>Betaproteobacteria</taxon>
        <taxon>Burkholderiales</taxon>
        <taxon>Burkholderiaceae</taxon>
        <taxon>Lautropia</taxon>
    </lineage>
</organism>
<protein>
    <submittedName>
        <fullName evidence="2">Type II toxin-antitoxin system VapC family toxin</fullName>
    </submittedName>
</protein>